<evidence type="ECO:0000313" key="2">
    <source>
        <dbReference type="Proteomes" id="UP000238479"/>
    </source>
</evidence>
<dbReference type="AlphaFoldDB" id="A0A2P6P7E9"/>
<dbReference type="Gramene" id="PRQ17844">
    <property type="protein sequence ID" value="PRQ17844"/>
    <property type="gene ID" value="RchiOBHm_Chr7g0199411"/>
</dbReference>
<reference evidence="1 2" key="1">
    <citation type="journal article" date="2018" name="Nat. Genet.">
        <title>The Rosa genome provides new insights in the design of modern roses.</title>
        <authorList>
            <person name="Bendahmane M."/>
        </authorList>
    </citation>
    <scope>NUCLEOTIDE SEQUENCE [LARGE SCALE GENOMIC DNA]</scope>
    <source>
        <strain evidence="2">cv. Old Blush</strain>
    </source>
</reference>
<protein>
    <submittedName>
        <fullName evidence="1">Uncharacterized protein</fullName>
    </submittedName>
</protein>
<evidence type="ECO:0000313" key="1">
    <source>
        <dbReference type="EMBL" id="PRQ17844.1"/>
    </source>
</evidence>
<sequence length="62" mass="7005">MYQQNLTKCFRSTNLMAPSNSPARSLSDGSSTHSQCRVAFRLFQLSYLQTTNCTGHFCHQTT</sequence>
<proteinExistence type="predicted"/>
<keyword evidence="2" id="KW-1185">Reference proteome</keyword>
<comment type="caution">
    <text evidence="1">The sequence shown here is derived from an EMBL/GenBank/DDBJ whole genome shotgun (WGS) entry which is preliminary data.</text>
</comment>
<dbReference type="EMBL" id="PDCK01000045">
    <property type="protein sequence ID" value="PRQ17844.1"/>
    <property type="molecule type" value="Genomic_DNA"/>
</dbReference>
<organism evidence="1 2">
    <name type="scientific">Rosa chinensis</name>
    <name type="common">China rose</name>
    <dbReference type="NCBI Taxonomy" id="74649"/>
    <lineage>
        <taxon>Eukaryota</taxon>
        <taxon>Viridiplantae</taxon>
        <taxon>Streptophyta</taxon>
        <taxon>Embryophyta</taxon>
        <taxon>Tracheophyta</taxon>
        <taxon>Spermatophyta</taxon>
        <taxon>Magnoliopsida</taxon>
        <taxon>eudicotyledons</taxon>
        <taxon>Gunneridae</taxon>
        <taxon>Pentapetalae</taxon>
        <taxon>rosids</taxon>
        <taxon>fabids</taxon>
        <taxon>Rosales</taxon>
        <taxon>Rosaceae</taxon>
        <taxon>Rosoideae</taxon>
        <taxon>Rosoideae incertae sedis</taxon>
        <taxon>Rosa</taxon>
    </lineage>
</organism>
<dbReference type="Proteomes" id="UP000238479">
    <property type="component" value="Chromosome 7"/>
</dbReference>
<gene>
    <name evidence="1" type="ORF">RchiOBHm_Chr7g0199411</name>
</gene>
<name>A0A2P6P7E9_ROSCH</name>
<accession>A0A2P6P7E9</accession>